<dbReference type="EMBL" id="OX458333">
    <property type="protein sequence ID" value="CAI8889843.1"/>
    <property type="molecule type" value="Genomic_DNA"/>
</dbReference>
<organism evidence="1 2">
    <name type="scientific">Methylocaldum szegediense</name>
    <dbReference type="NCBI Taxonomy" id="73780"/>
    <lineage>
        <taxon>Bacteria</taxon>
        <taxon>Pseudomonadati</taxon>
        <taxon>Pseudomonadota</taxon>
        <taxon>Gammaproteobacteria</taxon>
        <taxon>Methylococcales</taxon>
        <taxon>Methylococcaceae</taxon>
        <taxon>Methylocaldum</taxon>
    </lineage>
</organism>
<keyword evidence="2" id="KW-1185">Reference proteome</keyword>
<protein>
    <submittedName>
        <fullName evidence="1">Uncharacterized protein</fullName>
    </submittedName>
</protein>
<evidence type="ECO:0000313" key="2">
    <source>
        <dbReference type="Proteomes" id="UP001162030"/>
    </source>
</evidence>
<evidence type="ECO:0000313" key="1">
    <source>
        <dbReference type="EMBL" id="CAI8889843.1"/>
    </source>
</evidence>
<accession>A0ABM9I4L4</accession>
<reference evidence="1 2" key="1">
    <citation type="submission" date="2023-03" db="EMBL/GenBank/DDBJ databases">
        <authorList>
            <person name="Pearce D."/>
        </authorList>
    </citation>
    <scope>NUCLEOTIDE SEQUENCE [LARGE SCALE GENOMIC DNA]</scope>
    <source>
        <strain evidence="1">Msz</strain>
    </source>
</reference>
<proteinExistence type="predicted"/>
<name>A0ABM9I4L4_9GAMM</name>
<gene>
    <name evidence="1" type="ORF">MSZNOR_3226</name>
</gene>
<sequence>MQPLFLHEVALRYRNEQTVVVASADKHKASHFCSTTPGRNRMRWKTTWNTPCGISKRFGTRISQLRLVLDC</sequence>
<dbReference type="Proteomes" id="UP001162030">
    <property type="component" value="Chromosome"/>
</dbReference>